<name>A0A6G1GMN7_9PEZI</name>
<feature type="region of interest" description="Disordered" evidence="1">
    <location>
        <begin position="153"/>
        <end position="172"/>
    </location>
</feature>
<reference evidence="2" key="1">
    <citation type="journal article" date="2020" name="Stud. Mycol.">
        <title>101 Dothideomycetes genomes: a test case for predicting lifestyles and emergence of pathogens.</title>
        <authorList>
            <person name="Haridas S."/>
            <person name="Albert R."/>
            <person name="Binder M."/>
            <person name="Bloem J."/>
            <person name="Labutti K."/>
            <person name="Salamov A."/>
            <person name="Andreopoulos B."/>
            <person name="Baker S."/>
            <person name="Barry K."/>
            <person name="Bills G."/>
            <person name="Bluhm B."/>
            <person name="Cannon C."/>
            <person name="Castanera R."/>
            <person name="Culley D."/>
            <person name="Daum C."/>
            <person name="Ezra D."/>
            <person name="Gonzalez J."/>
            <person name="Henrissat B."/>
            <person name="Kuo A."/>
            <person name="Liang C."/>
            <person name="Lipzen A."/>
            <person name="Lutzoni F."/>
            <person name="Magnuson J."/>
            <person name="Mondo S."/>
            <person name="Nolan M."/>
            <person name="Ohm R."/>
            <person name="Pangilinan J."/>
            <person name="Park H.-J."/>
            <person name="Ramirez L."/>
            <person name="Alfaro M."/>
            <person name="Sun H."/>
            <person name="Tritt A."/>
            <person name="Yoshinaga Y."/>
            <person name="Zwiers L.-H."/>
            <person name="Turgeon B."/>
            <person name="Goodwin S."/>
            <person name="Spatafora J."/>
            <person name="Crous P."/>
            <person name="Grigoriev I."/>
        </authorList>
    </citation>
    <scope>NUCLEOTIDE SEQUENCE</scope>
    <source>
        <strain evidence="2">CBS 113979</strain>
    </source>
</reference>
<dbReference type="Proteomes" id="UP000800041">
    <property type="component" value="Unassembled WGS sequence"/>
</dbReference>
<evidence type="ECO:0000313" key="3">
    <source>
        <dbReference type="Proteomes" id="UP000800041"/>
    </source>
</evidence>
<evidence type="ECO:0000256" key="1">
    <source>
        <dbReference type="SAM" id="MobiDB-lite"/>
    </source>
</evidence>
<feature type="region of interest" description="Disordered" evidence="1">
    <location>
        <begin position="48"/>
        <end position="139"/>
    </location>
</feature>
<gene>
    <name evidence="2" type="ORF">K402DRAFT_397983</name>
</gene>
<dbReference type="AlphaFoldDB" id="A0A6G1GMN7"/>
<sequence>MTSLVWPQPISFVAKAKSSKLSFSTKLHMNVHMNKSHIQEKLPHSVNGNLELTHGHEPPADLSALESGSRGDDNRTSTQLPRNSDKSGVTWFSDEQRSHSDDLAQDQPTNQESSGPLHIGNHGESERQTPRSPSEDRIVIDVDGRLRLDERLRDERLRDERLRDERLRAERF</sequence>
<protein>
    <submittedName>
        <fullName evidence="2">Uncharacterized protein</fullName>
    </submittedName>
</protein>
<evidence type="ECO:0000313" key="2">
    <source>
        <dbReference type="EMBL" id="KAF1982084.1"/>
    </source>
</evidence>
<organism evidence="2 3">
    <name type="scientific">Aulographum hederae CBS 113979</name>
    <dbReference type="NCBI Taxonomy" id="1176131"/>
    <lineage>
        <taxon>Eukaryota</taxon>
        <taxon>Fungi</taxon>
        <taxon>Dikarya</taxon>
        <taxon>Ascomycota</taxon>
        <taxon>Pezizomycotina</taxon>
        <taxon>Dothideomycetes</taxon>
        <taxon>Pleosporomycetidae</taxon>
        <taxon>Aulographales</taxon>
        <taxon>Aulographaceae</taxon>
    </lineage>
</organism>
<accession>A0A6G1GMN7</accession>
<feature type="compositionally biased region" description="Basic and acidic residues" evidence="1">
    <location>
        <begin position="121"/>
        <end position="139"/>
    </location>
</feature>
<proteinExistence type="predicted"/>
<dbReference type="EMBL" id="ML977189">
    <property type="protein sequence ID" value="KAF1982084.1"/>
    <property type="molecule type" value="Genomic_DNA"/>
</dbReference>
<keyword evidence="3" id="KW-1185">Reference proteome</keyword>